<dbReference type="EMBL" id="JAXUIC010000004">
    <property type="protein sequence ID" value="KAK4591738.1"/>
    <property type="molecule type" value="Genomic_DNA"/>
</dbReference>
<organism evidence="4 5">
    <name type="scientific">Quercus rubra</name>
    <name type="common">Northern red oak</name>
    <name type="synonym">Quercus borealis</name>
    <dbReference type="NCBI Taxonomy" id="3512"/>
    <lineage>
        <taxon>Eukaryota</taxon>
        <taxon>Viridiplantae</taxon>
        <taxon>Streptophyta</taxon>
        <taxon>Embryophyta</taxon>
        <taxon>Tracheophyta</taxon>
        <taxon>Spermatophyta</taxon>
        <taxon>Magnoliopsida</taxon>
        <taxon>eudicotyledons</taxon>
        <taxon>Gunneridae</taxon>
        <taxon>Pentapetalae</taxon>
        <taxon>rosids</taxon>
        <taxon>fabids</taxon>
        <taxon>Fagales</taxon>
        <taxon>Fagaceae</taxon>
        <taxon>Quercus</taxon>
    </lineage>
</organism>
<evidence type="ECO:0000313" key="4">
    <source>
        <dbReference type="EMBL" id="KAK4591738.1"/>
    </source>
</evidence>
<dbReference type="AlphaFoldDB" id="A0AAN7FEI3"/>
<dbReference type="GO" id="GO:0005975">
    <property type="term" value="P:carbohydrate metabolic process"/>
    <property type="evidence" value="ECO:0007669"/>
    <property type="project" value="InterPro"/>
</dbReference>
<keyword evidence="5" id="KW-1185">Reference proteome</keyword>
<sequence>MKSLVGNRLPRFTEAQSKLLKGSLDFLGVNYYTTNYVESAPSSNGVNVSIVSDRQATLTADKNGTPIGTPTALNWLFIYPKGLRELLQYIKENYNNPVIYITENGMADANNRSLPIKDALKDSLRIRYHYGHLSYLLKAIKEGVNVKGYYDWSFFDDFEWDGGYTARFGLIFVDFNNNLRR</sequence>
<dbReference type="InterPro" id="IPR017853">
    <property type="entry name" value="GH"/>
</dbReference>
<comment type="caution">
    <text evidence="4">The sequence shown here is derived from an EMBL/GenBank/DDBJ whole genome shotgun (WGS) entry which is preliminary data.</text>
</comment>
<evidence type="ECO:0000313" key="5">
    <source>
        <dbReference type="Proteomes" id="UP001324115"/>
    </source>
</evidence>
<evidence type="ECO:0000256" key="3">
    <source>
        <dbReference type="RuleBase" id="RU003690"/>
    </source>
</evidence>
<dbReference type="Pfam" id="PF00232">
    <property type="entry name" value="Glyco_hydro_1"/>
    <property type="match status" value="1"/>
</dbReference>
<dbReference type="Proteomes" id="UP001324115">
    <property type="component" value="Unassembled WGS sequence"/>
</dbReference>
<protein>
    <recommendedName>
        <fullName evidence="6">Beta-glucosidase</fullName>
    </recommendedName>
</protein>
<comment type="similarity">
    <text evidence="1 3">Belongs to the glycosyl hydrolase 1 family.</text>
</comment>
<dbReference type="GO" id="GO:0008422">
    <property type="term" value="F:beta-glucosidase activity"/>
    <property type="evidence" value="ECO:0007669"/>
    <property type="project" value="TreeGrafter"/>
</dbReference>
<evidence type="ECO:0008006" key="6">
    <source>
        <dbReference type="Google" id="ProtNLM"/>
    </source>
</evidence>
<feature type="active site" description="Nucleophile" evidence="2">
    <location>
        <position position="103"/>
    </location>
</feature>
<reference evidence="4 5" key="1">
    <citation type="journal article" date="2023" name="G3 (Bethesda)">
        <title>A haplotype-resolved chromosome-scale genome for Quercus rubra L. provides insights into the genetics of adaptive traits for red oak species.</title>
        <authorList>
            <person name="Kapoor B."/>
            <person name="Jenkins J."/>
            <person name="Schmutz J."/>
            <person name="Zhebentyayeva T."/>
            <person name="Kuelheim C."/>
            <person name="Coggeshall M."/>
            <person name="Heim C."/>
            <person name="Lasky J.R."/>
            <person name="Leites L."/>
            <person name="Islam-Faridi N."/>
            <person name="Romero-Severson J."/>
            <person name="DeLeo V.L."/>
            <person name="Lucas S.M."/>
            <person name="Lazic D."/>
            <person name="Gailing O."/>
            <person name="Carlson J."/>
            <person name="Staton M."/>
        </authorList>
    </citation>
    <scope>NUCLEOTIDE SEQUENCE [LARGE SCALE GENOMIC DNA]</scope>
    <source>
        <strain evidence="4">Pseudo-F2</strain>
    </source>
</reference>
<dbReference type="InterPro" id="IPR018120">
    <property type="entry name" value="Glyco_hydro_1_AS"/>
</dbReference>
<accession>A0AAN7FEI3</accession>
<dbReference type="Gene3D" id="3.20.20.80">
    <property type="entry name" value="Glycosidases"/>
    <property type="match status" value="1"/>
</dbReference>
<dbReference type="InterPro" id="IPR001360">
    <property type="entry name" value="Glyco_hydro_1"/>
</dbReference>
<dbReference type="PRINTS" id="PR00131">
    <property type="entry name" value="GLHYDRLASE1"/>
</dbReference>
<dbReference type="PANTHER" id="PTHR10353">
    <property type="entry name" value="GLYCOSYL HYDROLASE"/>
    <property type="match status" value="1"/>
</dbReference>
<dbReference type="PROSITE" id="PS00572">
    <property type="entry name" value="GLYCOSYL_HYDROL_F1_1"/>
    <property type="match status" value="1"/>
</dbReference>
<dbReference type="PANTHER" id="PTHR10353:SF297">
    <property type="entry name" value="VICIANIN HYDROLASE-LIKE"/>
    <property type="match status" value="1"/>
</dbReference>
<gene>
    <name evidence="4" type="ORF">RGQ29_016252</name>
</gene>
<name>A0AAN7FEI3_QUERU</name>
<evidence type="ECO:0000256" key="1">
    <source>
        <dbReference type="ARBA" id="ARBA00010838"/>
    </source>
</evidence>
<proteinExistence type="inferred from homology"/>
<evidence type="ECO:0000256" key="2">
    <source>
        <dbReference type="PROSITE-ProRule" id="PRU10055"/>
    </source>
</evidence>
<dbReference type="SUPFAM" id="SSF51445">
    <property type="entry name" value="(Trans)glycosidases"/>
    <property type="match status" value="1"/>
</dbReference>